<feature type="region of interest" description="Disordered" evidence="1">
    <location>
        <begin position="128"/>
        <end position="225"/>
    </location>
</feature>
<protein>
    <submittedName>
        <fullName evidence="2">Uncharacterized protein</fullName>
    </submittedName>
</protein>
<comment type="caution">
    <text evidence="2">The sequence shown here is derived from an EMBL/GenBank/DDBJ whole genome shotgun (WGS) entry which is preliminary data.</text>
</comment>
<organism evidence="2 3">
    <name type="scientific">Trichomalopsis sarcophagae</name>
    <dbReference type="NCBI Taxonomy" id="543379"/>
    <lineage>
        <taxon>Eukaryota</taxon>
        <taxon>Metazoa</taxon>
        <taxon>Ecdysozoa</taxon>
        <taxon>Arthropoda</taxon>
        <taxon>Hexapoda</taxon>
        <taxon>Insecta</taxon>
        <taxon>Pterygota</taxon>
        <taxon>Neoptera</taxon>
        <taxon>Endopterygota</taxon>
        <taxon>Hymenoptera</taxon>
        <taxon>Apocrita</taxon>
        <taxon>Proctotrupomorpha</taxon>
        <taxon>Chalcidoidea</taxon>
        <taxon>Pteromalidae</taxon>
        <taxon>Pteromalinae</taxon>
        <taxon>Trichomalopsis</taxon>
    </lineage>
</organism>
<reference evidence="2 3" key="1">
    <citation type="journal article" date="2017" name="Curr. Biol.">
        <title>The Evolution of Venom by Co-option of Single-Copy Genes.</title>
        <authorList>
            <person name="Martinson E.O."/>
            <person name="Mrinalini"/>
            <person name="Kelkar Y.D."/>
            <person name="Chang C.H."/>
            <person name="Werren J.H."/>
        </authorList>
    </citation>
    <scope>NUCLEOTIDE SEQUENCE [LARGE SCALE GENOMIC DNA]</scope>
    <source>
        <strain evidence="2 3">Alberta</strain>
        <tissue evidence="2">Whole body</tissue>
    </source>
</reference>
<accession>A0A232EGR7</accession>
<evidence type="ECO:0000256" key="1">
    <source>
        <dbReference type="SAM" id="MobiDB-lite"/>
    </source>
</evidence>
<feature type="region of interest" description="Disordered" evidence="1">
    <location>
        <begin position="63"/>
        <end position="98"/>
    </location>
</feature>
<proteinExistence type="predicted"/>
<dbReference type="EMBL" id="NNAY01004685">
    <property type="protein sequence ID" value="OXU17559.1"/>
    <property type="molecule type" value="Genomic_DNA"/>
</dbReference>
<gene>
    <name evidence="2" type="ORF">TSAR_016646</name>
</gene>
<name>A0A232EGR7_9HYME</name>
<sequence length="250" mass="27943">FDILPLVYEYGANKGQVHSQSSVLSLALILFSIFQIQLASYQGYLMKRIVYLVSLIHSSECSQFNDQDSENSQFRRTSNAPKNKNDFGTTENPQAVTADSNISDRLAYNVMLTAEQFSDEAGCSGVHKFTETPSDSDTDSFEHYSNLVDSDDNSEHEHIVSNEDEENQTSQKPYSVPEGVEFSKNRRNISNEKLTRKKQRNEAEWNSTKAKNATDSDSKGVGKSGAPIIQRTMGLGFVHSANFPAIIKQH</sequence>
<evidence type="ECO:0000313" key="2">
    <source>
        <dbReference type="EMBL" id="OXU17559.1"/>
    </source>
</evidence>
<evidence type="ECO:0000313" key="3">
    <source>
        <dbReference type="Proteomes" id="UP000215335"/>
    </source>
</evidence>
<dbReference type="Proteomes" id="UP000215335">
    <property type="component" value="Unassembled WGS sequence"/>
</dbReference>
<keyword evidence="3" id="KW-1185">Reference proteome</keyword>
<dbReference type="AlphaFoldDB" id="A0A232EGR7"/>
<feature type="non-terminal residue" evidence="2">
    <location>
        <position position="1"/>
    </location>
</feature>
<feature type="compositionally biased region" description="Basic and acidic residues" evidence="1">
    <location>
        <begin position="181"/>
        <end position="194"/>
    </location>
</feature>